<reference evidence="2 3" key="1">
    <citation type="submission" date="2016-08" db="EMBL/GenBank/DDBJ databases">
        <authorList>
            <consortium name="Pathogen Informatics"/>
        </authorList>
    </citation>
    <scope>NUCLEOTIDE SEQUENCE [LARGE SCALE GENOMIC DNA]</scope>
    <source>
        <strain evidence="2 3">CB</strain>
    </source>
</reference>
<dbReference type="Pfam" id="PF06022">
    <property type="entry name" value="Cir_Bir_Yir"/>
    <property type="match status" value="1"/>
</dbReference>
<evidence type="ECO:0000313" key="3">
    <source>
        <dbReference type="Proteomes" id="UP000195489"/>
    </source>
</evidence>
<gene>
    <name evidence="2" type="ORF">PCHCB_000547300</name>
</gene>
<organism evidence="2 3">
    <name type="scientific">Plasmodium chabaudi chabaudi</name>
    <dbReference type="NCBI Taxonomy" id="31271"/>
    <lineage>
        <taxon>Eukaryota</taxon>
        <taxon>Sar</taxon>
        <taxon>Alveolata</taxon>
        <taxon>Apicomplexa</taxon>
        <taxon>Aconoidasida</taxon>
        <taxon>Haemosporida</taxon>
        <taxon>Plasmodiidae</taxon>
        <taxon>Plasmodium</taxon>
        <taxon>Plasmodium (Vinckeia)</taxon>
    </lineage>
</organism>
<dbReference type="EMBL" id="FMIM01000406">
    <property type="protein sequence ID" value="SCL93168.1"/>
    <property type="molecule type" value="Genomic_DNA"/>
</dbReference>
<name>A0A1D3LA20_PLACU</name>
<proteinExistence type="predicted"/>
<sequence>MLKEVCEAINSIDALIKVEVINKVTYFNSDEILDIYCAYKTHDGKKACYSYPEMVTFSFISFLKYFESVEDVEKLESDKLAEYVILWLSYKIHQHQHNNIITLKDFYDNYLKGNDKYNEEINGNTDNKIDKGLIDKKINSMAIDIKEMSKYYDPFKSLCNMYNEFDGNNSDCKKCSQKANEFVENYKKLNGDSGIDKDSPYYRVLCTLSNDYNNLKSKCSDFQTLPPIKIAQSYVQDSRQSSLQTYDGTSSSSSIANTLIPVLSIFVAIPVFLGISYSIHYLELINGSKDNI</sequence>
<keyword evidence="1" id="KW-0472">Membrane</keyword>
<dbReference type="AlphaFoldDB" id="A0A1D3LA20"/>
<dbReference type="NCBIfam" id="TIGR01590">
    <property type="entry name" value="yir-bir-cir_Pla"/>
    <property type="match status" value="1"/>
</dbReference>
<feature type="transmembrane region" description="Helical" evidence="1">
    <location>
        <begin position="259"/>
        <end position="279"/>
    </location>
</feature>
<keyword evidence="1" id="KW-1133">Transmembrane helix</keyword>
<dbReference type="Proteomes" id="UP000195489">
    <property type="component" value="Unassembled WGS sequence"/>
</dbReference>
<dbReference type="InterPro" id="IPR006477">
    <property type="entry name" value="Yir_bir_cir"/>
</dbReference>
<keyword evidence="1" id="KW-0812">Transmembrane</keyword>
<evidence type="ECO:0000313" key="2">
    <source>
        <dbReference type="EMBL" id="SCL93168.1"/>
    </source>
</evidence>
<protein>
    <submittedName>
        <fullName evidence="2">Plasmodium variant antigen protein Cir/Yir/Bir, putative</fullName>
    </submittedName>
</protein>
<accession>A0A1D3LA20</accession>
<evidence type="ECO:0000256" key="1">
    <source>
        <dbReference type="SAM" id="Phobius"/>
    </source>
</evidence>